<comment type="caution">
    <text evidence="2">The sequence shown here is derived from an EMBL/GenBank/DDBJ whole genome shotgun (WGS) entry which is preliminary data.</text>
</comment>
<evidence type="ECO:0000256" key="1">
    <source>
        <dbReference type="SAM" id="MobiDB-lite"/>
    </source>
</evidence>
<dbReference type="Proteomes" id="UP000050525">
    <property type="component" value="Unassembled WGS sequence"/>
</dbReference>
<name>A0A151MNC2_ALLMI</name>
<evidence type="ECO:0000313" key="2">
    <source>
        <dbReference type="EMBL" id="KYO26025.1"/>
    </source>
</evidence>
<accession>A0A151MNC2</accession>
<dbReference type="EMBL" id="AKHW03005657">
    <property type="protein sequence ID" value="KYO26025.1"/>
    <property type="molecule type" value="Genomic_DNA"/>
</dbReference>
<keyword evidence="3" id="KW-1185">Reference proteome</keyword>
<feature type="region of interest" description="Disordered" evidence="1">
    <location>
        <begin position="39"/>
        <end position="72"/>
    </location>
</feature>
<protein>
    <submittedName>
        <fullName evidence="2">Uncharacterized protein</fullName>
    </submittedName>
</protein>
<reference evidence="2 3" key="1">
    <citation type="journal article" date="2012" name="Genome Biol.">
        <title>Sequencing three crocodilian genomes to illuminate the evolution of archosaurs and amniotes.</title>
        <authorList>
            <person name="St John J.A."/>
            <person name="Braun E.L."/>
            <person name="Isberg S.R."/>
            <person name="Miles L.G."/>
            <person name="Chong A.Y."/>
            <person name="Gongora J."/>
            <person name="Dalzell P."/>
            <person name="Moran C."/>
            <person name="Bed'hom B."/>
            <person name="Abzhanov A."/>
            <person name="Burgess S.C."/>
            <person name="Cooksey A.M."/>
            <person name="Castoe T.A."/>
            <person name="Crawford N.G."/>
            <person name="Densmore L.D."/>
            <person name="Drew J.C."/>
            <person name="Edwards S.V."/>
            <person name="Faircloth B.C."/>
            <person name="Fujita M.K."/>
            <person name="Greenwold M.J."/>
            <person name="Hoffmann F.G."/>
            <person name="Howard J.M."/>
            <person name="Iguchi T."/>
            <person name="Janes D.E."/>
            <person name="Khan S.Y."/>
            <person name="Kohno S."/>
            <person name="de Koning A.J."/>
            <person name="Lance S.L."/>
            <person name="McCarthy F.M."/>
            <person name="McCormack J.E."/>
            <person name="Merchant M.E."/>
            <person name="Peterson D.G."/>
            <person name="Pollock D.D."/>
            <person name="Pourmand N."/>
            <person name="Raney B.J."/>
            <person name="Roessler K.A."/>
            <person name="Sanford J.R."/>
            <person name="Sawyer R.H."/>
            <person name="Schmidt C.J."/>
            <person name="Triplett E.W."/>
            <person name="Tuberville T.D."/>
            <person name="Venegas-Anaya M."/>
            <person name="Howard J.T."/>
            <person name="Jarvis E.D."/>
            <person name="Guillette L.J.Jr."/>
            <person name="Glenn T.C."/>
            <person name="Green R.E."/>
            <person name="Ray D.A."/>
        </authorList>
    </citation>
    <scope>NUCLEOTIDE SEQUENCE [LARGE SCALE GENOMIC DNA]</scope>
    <source>
        <strain evidence="2">KSC_2009_1</strain>
    </source>
</reference>
<proteinExistence type="predicted"/>
<gene>
    <name evidence="2" type="ORF">Y1Q_0003791</name>
</gene>
<evidence type="ECO:0000313" key="3">
    <source>
        <dbReference type="Proteomes" id="UP000050525"/>
    </source>
</evidence>
<dbReference type="AlphaFoldDB" id="A0A151MNC2"/>
<organism evidence="2 3">
    <name type="scientific">Alligator mississippiensis</name>
    <name type="common">American alligator</name>
    <dbReference type="NCBI Taxonomy" id="8496"/>
    <lineage>
        <taxon>Eukaryota</taxon>
        <taxon>Metazoa</taxon>
        <taxon>Chordata</taxon>
        <taxon>Craniata</taxon>
        <taxon>Vertebrata</taxon>
        <taxon>Euteleostomi</taxon>
        <taxon>Archelosauria</taxon>
        <taxon>Archosauria</taxon>
        <taxon>Crocodylia</taxon>
        <taxon>Alligatoridae</taxon>
        <taxon>Alligatorinae</taxon>
        <taxon>Alligator</taxon>
    </lineage>
</organism>
<sequence>MLGSVGSLLGFTSVRNIAQGSGHVTEPWLARFSDKGARLAPPPVRKGRATRPGAVGGLHCEPGLGSRRAEEAPAARRGGVWNLSSLVDLEGLNTSLERLFAIPDDLLD</sequence>